<name>A0A0B0NCG4_GOSAR</name>
<protein>
    <submittedName>
        <fullName evidence="1">Uncharacterized protein</fullName>
    </submittedName>
</protein>
<dbReference type="Proteomes" id="UP000032142">
    <property type="component" value="Unassembled WGS sequence"/>
</dbReference>
<accession>A0A0B0NCG4</accession>
<proteinExistence type="predicted"/>
<evidence type="ECO:0000313" key="2">
    <source>
        <dbReference type="Proteomes" id="UP000032142"/>
    </source>
</evidence>
<gene>
    <name evidence="1" type="ORF">F383_15371</name>
</gene>
<dbReference type="EMBL" id="KN393640">
    <property type="protein sequence ID" value="KHG10327.1"/>
    <property type="molecule type" value="Genomic_DNA"/>
</dbReference>
<sequence>MAKAYRRVASRVIQVLFDHDQDTQACLVAV</sequence>
<dbReference type="AlphaFoldDB" id="A0A0B0NCG4"/>
<evidence type="ECO:0000313" key="1">
    <source>
        <dbReference type="EMBL" id="KHG10327.1"/>
    </source>
</evidence>
<organism evidence="1 2">
    <name type="scientific">Gossypium arboreum</name>
    <name type="common">Tree cotton</name>
    <name type="synonym">Gossypium nanking</name>
    <dbReference type="NCBI Taxonomy" id="29729"/>
    <lineage>
        <taxon>Eukaryota</taxon>
        <taxon>Viridiplantae</taxon>
        <taxon>Streptophyta</taxon>
        <taxon>Embryophyta</taxon>
        <taxon>Tracheophyta</taxon>
        <taxon>Spermatophyta</taxon>
        <taxon>Magnoliopsida</taxon>
        <taxon>eudicotyledons</taxon>
        <taxon>Gunneridae</taxon>
        <taxon>Pentapetalae</taxon>
        <taxon>rosids</taxon>
        <taxon>malvids</taxon>
        <taxon>Malvales</taxon>
        <taxon>Malvaceae</taxon>
        <taxon>Malvoideae</taxon>
        <taxon>Gossypium</taxon>
    </lineage>
</organism>
<reference evidence="2" key="1">
    <citation type="submission" date="2014-09" db="EMBL/GenBank/DDBJ databases">
        <authorList>
            <person name="Mudge J."/>
            <person name="Ramaraj T."/>
            <person name="Lindquist I.E."/>
            <person name="Bharti A.K."/>
            <person name="Sundararajan A."/>
            <person name="Cameron C.T."/>
            <person name="Woodward J.E."/>
            <person name="May G.D."/>
            <person name="Brubaker C."/>
            <person name="Broadhvest J."/>
            <person name="Wilkins T.A."/>
        </authorList>
    </citation>
    <scope>NUCLEOTIDE SEQUENCE</scope>
    <source>
        <strain evidence="2">cv. AKA8401</strain>
    </source>
</reference>
<keyword evidence="2" id="KW-1185">Reference proteome</keyword>